<keyword evidence="1 4" id="KW-0812">Transmembrane</keyword>
<dbReference type="PROSITE" id="PS50850">
    <property type="entry name" value="MFS"/>
    <property type="match status" value="1"/>
</dbReference>
<evidence type="ECO:0000313" key="7">
    <source>
        <dbReference type="Proteomes" id="UP000319613"/>
    </source>
</evidence>
<feature type="domain" description="Major facilitator superfamily (MFS) profile" evidence="5">
    <location>
        <begin position="1"/>
        <end position="401"/>
    </location>
</feature>
<feature type="transmembrane region" description="Helical" evidence="4">
    <location>
        <begin position="261"/>
        <end position="278"/>
    </location>
</feature>
<comment type="caution">
    <text evidence="6">The sequence shown here is derived from an EMBL/GenBank/DDBJ whole genome shotgun (WGS) entry which is preliminary data.</text>
</comment>
<feature type="transmembrane region" description="Helical" evidence="4">
    <location>
        <begin position="376"/>
        <end position="396"/>
    </location>
</feature>
<organism evidence="6 7">
    <name type="scientific">Candidatus Doudnabacteria bacterium Gr01-1014_77</name>
    <dbReference type="NCBI Taxonomy" id="2017133"/>
    <lineage>
        <taxon>Bacteria</taxon>
        <taxon>Candidatus Doudnaibacteriota</taxon>
    </lineage>
</organism>
<evidence type="ECO:0000256" key="3">
    <source>
        <dbReference type="ARBA" id="ARBA00023136"/>
    </source>
</evidence>
<dbReference type="Gene3D" id="1.20.1250.20">
    <property type="entry name" value="MFS general substrate transporter like domains"/>
    <property type="match status" value="1"/>
</dbReference>
<dbReference type="Pfam" id="PF07690">
    <property type="entry name" value="MFS_1"/>
    <property type="match status" value="1"/>
</dbReference>
<evidence type="ECO:0000313" key="6">
    <source>
        <dbReference type="EMBL" id="TSC66039.1"/>
    </source>
</evidence>
<evidence type="ECO:0000256" key="2">
    <source>
        <dbReference type="ARBA" id="ARBA00022989"/>
    </source>
</evidence>
<proteinExistence type="predicted"/>
<feature type="transmembrane region" description="Helical" evidence="4">
    <location>
        <begin position="290"/>
        <end position="308"/>
    </location>
</feature>
<keyword evidence="3 4" id="KW-0472">Membrane</keyword>
<gene>
    <name evidence="6" type="ORF">G01um101477_245</name>
</gene>
<dbReference type="EMBL" id="VMFF01000017">
    <property type="protein sequence ID" value="TSC66039.1"/>
    <property type="molecule type" value="Genomic_DNA"/>
</dbReference>
<keyword evidence="2 4" id="KW-1133">Transmembrane helix</keyword>
<feature type="transmembrane region" description="Helical" evidence="4">
    <location>
        <begin position="143"/>
        <end position="168"/>
    </location>
</feature>
<dbReference type="InterPro" id="IPR020846">
    <property type="entry name" value="MFS_dom"/>
</dbReference>
<feature type="transmembrane region" description="Helical" evidence="4">
    <location>
        <begin position="54"/>
        <end position="74"/>
    </location>
</feature>
<name>A0A554JCJ7_9BACT</name>
<dbReference type="PANTHER" id="PTHR23531">
    <property type="entry name" value="QUINOLENE RESISTANCE PROTEIN NORA"/>
    <property type="match status" value="1"/>
</dbReference>
<feature type="transmembrane region" description="Helical" evidence="4">
    <location>
        <begin position="228"/>
        <end position="249"/>
    </location>
</feature>
<dbReference type="PANTHER" id="PTHR23531:SF1">
    <property type="entry name" value="QUINOLENE RESISTANCE PROTEIN NORA"/>
    <property type="match status" value="1"/>
</dbReference>
<dbReference type="AlphaFoldDB" id="A0A554JCJ7"/>
<reference evidence="6 7" key="1">
    <citation type="submission" date="2017-07" db="EMBL/GenBank/DDBJ databases">
        <title>Mechanisms for carbon and nitrogen cycling indicate functional differentiation within the Candidate Phyla Radiation.</title>
        <authorList>
            <person name="Danczak R.E."/>
            <person name="Johnston M.D."/>
            <person name="Kenah C."/>
            <person name="Slattery M."/>
            <person name="Wrighton K.C."/>
            <person name="Wilkins M.J."/>
        </authorList>
    </citation>
    <scope>NUCLEOTIDE SEQUENCE [LARGE SCALE GENOMIC DNA]</scope>
    <source>
        <strain evidence="6">Gr01-1014_77</strain>
    </source>
</reference>
<feature type="transmembrane region" description="Helical" evidence="4">
    <location>
        <begin position="174"/>
        <end position="192"/>
    </location>
</feature>
<evidence type="ECO:0000256" key="4">
    <source>
        <dbReference type="SAM" id="Phobius"/>
    </source>
</evidence>
<dbReference type="InterPro" id="IPR052714">
    <property type="entry name" value="MFS_Exporter"/>
</dbReference>
<sequence length="419" mass="46776">MIKRLFGFSEFSAPLGIRIVTIATSVRWAGWGFAESLLPVFIFSFSRSYAEAGLIRAAYDVSFILALPVIGMAADRFKASSIIMVGLLLYTFIGASYFLAGVTGMVLFVVLGRFLNGITFAMDSVGRGTYFRRNASDGKLATIFGYFDTIANFWWVVAALSGMWLIQYFSINELLFLITPTSLIAFFIIWYFQKTPEVFKQSKEPEKFNQVYGLALKELIRWDWKLKAVAMFNFFIALISSVLAFFLPIQAYTDGAGLSKTILIGVMFALPYIFGWWLGKWFDNQGLKTFAYGLVAMALLVISLVFIGSFWWQALVAFCVGLVLELISVGNNELITVCAQPEHFGRVGSMMSLIYDIGALVGPLVVGVIIDSQGIKFAYIVMSILMIVLVGIAYTLKSKLDFSKVIATDVLHKKMHRHI</sequence>
<dbReference type="InterPro" id="IPR011701">
    <property type="entry name" value="MFS"/>
</dbReference>
<dbReference type="InterPro" id="IPR036259">
    <property type="entry name" value="MFS_trans_sf"/>
</dbReference>
<feature type="transmembrane region" description="Helical" evidence="4">
    <location>
        <begin position="353"/>
        <end position="370"/>
    </location>
</feature>
<dbReference type="Proteomes" id="UP000319613">
    <property type="component" value="Unassembled WGS sequence"/>
</dbReference>
<evidence type="ECO:0000256" key="1">
    <source>
        <dbReference type="ARBA" id="ARBA00022692"/>
    </source>
</evidence>
<dbReference type="GO" id="GO:0022857">
    <property type="term" value="F:transmembrane transporter activity"/>
    <property type="evidence" value="ECO:0007669"/>
    <property type="project" value="InterPro"/>
</dbReference>
<evidence type="ECO:0000259" key="5">
    <source>
        <dbReference type="PROSITE" id="PS50850"/>
    </source>
</evidence>
<dbReference type="SUPFAM" id="SSF103473">
    <property type="entry name" value="MFS general substrate transporter"/>
    <property type="match status" value="1"/>
</dbReference>
<protein>
    <recommendedName>
        <fullName evidence="5">Major facilitator superfamily (MFS) profile domain-containing protein</fullName>
    </recommendedName>
</protein>
<accession>A0A554JCJ7</accession>